<dbReference type="AlphaFoldDB" id="A0A5R8KE57"/>
<dbReference type="Proteomes" id="UP000306196">
    <property type="component" value="Unassembled WGS sequence"/>
</dbReference>
<feature type="domain" description="DUF2007" evidence="1">
    <location>
        <begin position="1"/>
        <end position="66"/>
    </location>
</feature>
<dbReference type="SUPFAM" id="SSF90209">
    <property type="entry name" value="Ran binding protein zinc finger-like"/>
    <property type="match status" value="1"/>
</dbReference>
<dbReference type="InterPro" id="IPR018551">
    <property type="entry name" value="DUF2007"/>
</dbReference>
<comment type="caution">
    <text evidence="2">The sequence shown here is derived from an EMBL/GenBank/DDBJ whole genome shotgun (WGS) entry which is preliminary data.</text>
</comment>
<reference evidence="2 3" key="1">
    <citation type="submission" date="2019-05" db="EMBL/GenBank/DDBJ databases">
        <title>Verrucobacter flavum gen. nov., sp. nov. a new member of the family Verrucomicrobiaceae.</title>
        <authorList>
            <person name="Szuroczki S."/>
            <person name="Abbaszade G."/>
            <person name="Szabo A."/>
            <person name="Felfoldi T."/>
            <person name="Schumann P."/>
            <person name="Boka K."/>
            <person name="Keki Z."/>
            <person name="Toumi M."/>
            <person name="Toth E."/>
        </authorList>
    </citation>
    <scope>NUCLEOTIDE SEQUENCE [LARGE SCALE GENOMIC DNA]</scope>
    <source>
        <strain evidence="2 3">MG-N-17</strain>
    </source>
</reference>
<dbReference type="Gene3D" id="3.30.70.790">
    <property type="entry name" value="UreE, C-terminal domain"/>
    <property type="match status" value="1"/>
</dbReference>
<gene>
    <name evidence="2" type="ORF">FEM03_12820</name>
</gene>
<proteinExistence type="predicted"/>
<dbReference type="EMBL" id="VAUV01000008">
    <property type="protein sequence ID" value="TLD70594.1"/>
    <property type="molecule type" value="Genomic_DNA"/>
</dbReference>
<keyword evidence="3" id="KW-1185">Reference proteome</keyword>
<dbReference type="Gene3D" id="2.30.30.380">
    <property type="entry name" value="Zn-finger domain of Sec23/24"/>
    <property type="match status" value="1"/>
</dbReference>
<name>A0A5R8KE57_9BACT</name>
<protein>
    <submittedName>
        <fullName evidence="2">DUF2007 domain-containing protein</fullName>
    </submittedName>
</protein>
<sequence length="108" mass="12040">MKQVFTDRDYTRVGFLKSVLEGAGIACYIQNEHTNSMMAHSLLPMFYPKLCVLNDEDVPAALELVRGFVGDSRVVADEWQCVKCGESVPGEFGSCWKCETLRDEEVAG</sequence>
<evidence type="ECO:0000259" key="1">
    <source>
        <dbReference type="Pfam" id="PF09413"/>
    </source>
</evidence>
<dbReference type="OrthoDB" id="9814654at2"/>
<evidence type="ECO:0000313" key="3">
    <source>
        <dbReference type="Proteomes" id="UP000306196"/>
    </source>
</evidence>
<dbReference type="InterPro" id="IPR036443">
    <property type="entry name" value="Znf_RanBP2_sf"/>
</dbReference>
<dbReference type="InterPro" id="IPR011322">
    <property type="entry name" value="N-reg_PII-like_a/b"/>
</dbReference>
<evidence type="ECO:0000313" key="2">
    <source>
        <dbReference type="EMBL" id="TLD70594.1"/>
    </source>
</evidence>
<dbReference type="RefSeq" id="WP_138086651.1">
    <property type="nucleotide sequence ID" value="NZ_VAUV01000008.1"/>
</dbReference>
<dbReference type="SUPFAM" id="SSF54913">
    <property type="entry name" value="GlnB-like"/>
    <property type="match status" value="1"/>
</dbReference>
<dbReference type="Pfam" id="PF09413">
    <property type="entry name" value="DUF2007"/>
    <property type="match status" value="1"/>
</dbReference>
<organism evidence="2 3">
    <name type="scientific">Phragmitibacter flavus</name>
    <dbReference type="NCBI Taxonomy" id="2576071"/>
    <lineage>
        <taxon>Bacteria</taxon>
        <taxon>Pseudomonadati</taxon>
        <taxon>Verrucomicrobiota</taxon>
        <taxon>Verrucomicrobiia</taxon>
        <taxon>Verrucomicrobiales</taxon>
        <taxon>Verrucomicrobiaceae</taxon>
        <taxon>Phragmitibacter</taxon>
    </lineage>
</organism>
<accession>A0A5R8KE57</accession>